<organism evidence="2 3">
    <name type="scientific">Kineococcus radiotolerans (strain ATCC BAA-149 / DSM 14245 / SRS30216)</name>
    <dbReference type="NCBI Taxonomy" id="266940"/>
    <lineage>
        <taxon>Bacteria</taxon>
        <taxon>Bacillati</taxon>
        <taxon>Actinomycetota</taxon>
        <taxon>Actinomycetes</taxon>
        <taxon>Kineosporiales</taxon>
        <taxon>Kineosporiaceae</taxon>
        <taxon>Kineococcus</taxon>
    </lineage>
</organism>
<sequence length="111" mass="12531">MTTLPPPRGYRPFRADSSEAPPWVPSIRREVTVDELADGTRLRPSPPYAGCGRRLMRNQRDRRTGRTFVAGSWGRAAVPLAPGDHSAFTEHEELPPRSIRPREPEHRHGQS</sequence>
<proteinExistence type="predicted"/>
<dbReference type="KEGG" id="kra:Krad_2732"/>
<dbReference type="EMBL" id="CP000750">
    <property type="protein sequence ID" value="ABS04204.1"/>
    <property type="molecule type" value="Genomic_DNA"/>
</dbReference>
<keyword evidence="3" id="KW-1185">Reference proteome</keyword>
<dbReference type="Proteomes" id="UP000001116">
    <property type="component" value="Chromosome"/>
</dbReference>
<protein>
    <submittedName>
        <fullName evidence="2">Uncharacterized protein</fullName>
    </submittedName>
</protein>
<gene>
    <name evidence="2" type="ordered locus">Krad_2732</name>
</gene>
<accession>A6WBL5</accession>
<feature type="region of interest" description="Disordered" evidence="1">
    <location>
        <begin position="80"/>
        <end position="111"/>
    </location>
</feature>
<dbReference type="STRING" id="266940.Krad_2732"/>
<reference evidence="3" key="1">
    <citation type="journal article" date="2008" name="PLoS ONE">
        <title>Survival in nuclear waste, extreme resistance, and potential applications gleaned from the genome sequence of Kineococcus radiotolerans SRS30216.</title>
        <authorList>
            <person name="Bagwell C.E."/>
            <person name="Bhat S."/>
            <person name="Hawkins G.M."/>
            <person name="Smith B.W."/>
            <person name="Biswas T."/>
            <person name="Hoover T.R."/>
            <person name="Saunders E."/>
            <person name="Han C.S."/>
            <person name="Tsodikov O.V."/>
            <person name="Shimkets L.J."/>
        </authorList>
    </citation>
    <scope>NUCLEOTIDE SEQUENCE [LARGE SCALE GENOMIC DNA]</scope>
    <source>
        <strain evidence="3">ATCC BAA-149 / DSM 14245 / SRS30216</strain>
    </source>
</reference>
<evidence type="ECO:0000313" key="3">
    <source>
        <dbReference type="Proteomes" id="UP000001116"/>
    </source>
</evidence>
<dbReference type="HOGENOM" id="CLU_2154975_0_0_11"/>
<evidence type="ECO:0000313" key="2">
    <source>
        <dbReference type="EMBL" id="ABS04204.1"/>
    </source>
</evidence>
<evidence type="ECO:0000256" key="1">
    <source>
        <dbReference type="SAM" id="MobiDB-lite"/>
    </source>
</evidence>
<feature type="compositionally biased region" description="Basic and acidic residues" evidence="1">
    <location>
        <begin position="87"/>
        <end position="111"/>
    </location>
</feature>
<name>A6WBL5_KINRD</name>
<dbReference type="AlphaFoldDB" id="A6WBL5"/>
<feature type="region of interest" description="Disordered" evidence="1">
    <location>
        <begin position="1"/>
        <end position="22"/>
    </location>
</feature>